<feature type="signal peptide" evidence="4">
    <location>
        <begin position="1"/>
        <end position="22"/>
    </location>
</feature>
<dbReference type="PROSITE" id="PS50222">
    <property type="entry name" value="EF_HAND_2"/>
    <property type="match status" value="4"/>
</dbReference>
<dbReference type="GO" id="GO:0005509">
    <property type="term" value="F:calcium ion binding"/>
    <property type="evidence" value="ECO:0007669"/>
    <property type="project" value="InterPro"/>
</dbReference>
<feature type="domain" description="EF-hand" evidence="5">
    <location>
        <begin position="65"/>
        <end position="100"/>
    </location>
</feature>
<dbReference type="PANTHER" id="PTHR23055">
    <property type="entry name" value="CALCIUM BINDING PROTEINS"/>
    <property type="match status" value="1"/>
</dbReference>
<feature type="domain" description="EF-hand" evidence="5">
    <location>
        <begin position="198"/>
        <end position="233"/>
    </location>
</feature>
<feature type="region of interest" description="Disordered" evidence="3">
    <location>
        <begin position="28"/>
        <end position="64"/>
    </location>
</feature>
<feature type="compositionally biased region" description="Low complexity" evidence="3">
    <location>
        <begin position="28"/>
        <end position="42"/>
    </location>
</feature>
<sequence>MRKATKIAAAAMAALIAGTALTASMASAQSQSAPPAPAATQADSHDAGKPMRMSHRGEGKRWGGRGEQRMERLFERFDLNGDGSFTQEDVDTVNAEAFAKADTTGSGSLTLDEFKAHFMDRSADRQVRGFQRLDRNGDGVVTQEDFIEITDRMFNRFDRNGDGELTRVDRHGQKAGENGKGGGRDAARGKGRHHHAHGPRGQMRAVFNYMDADGNGTVTRAEFEQARDALYALADPDGAGSFQLDGFRNIFAEVSNDRVVRMFQRLDKDGSLEITQEEFAAPTSNLVERLDRNQDGVVTKADMQRGKHGKKHRHGEHQRGDAHHKKHGQTGRG</sequence>
<dbReference type="InterPro" id="IPR002048">
    <property type="entry name" value="EF_hand_dom"/>
</dbReference>
<dbReference type="SUPFAM" id="SSF47473">
    <property type="entry name" value="EF-hand"/>
    <property type="match status" value="2"/>
</dbReference>
<dbReference type="RefSeq" id="WP_145340859.1">
    <property type="nucleotide sequence ID" value="NZ_SMLY01000062.1"/>
</dbReference>
<reference evidence="6 7" key="1">
    <citation type="submission" date="2019-07" db="EMBL/GenBank/DDBJ databases">
        <title>Genomic Encyclopedia of Archaeal and Bacterial Type Strains, Phase II (KMG-II): from individual species to whole genera.</title>
        <authorList>
            <person name="Goeker M."/>
        </authorList>
    </citation>
    <scope>NUCLEOTIDE SEQUENCE [LARGE SCALE GENOMIC DNA]</scope>
    <source>
        <strain evidence="6 7">ATCC BAA-252</strain>
    </source>
</reference>
<organism evidence="6 7">
    <name type="scientific">Roseibium hamelinense</name>
    <dbReference type="NCBI Taxonomy" id="150831"/>
    <lineage>
        <taxon>Bacteria</taxon>
        <taxon>Pseudomonadati</taxon>
        <taxon>Pseudomonadota</taxon>
        <taxon>Alphaproteobacteria</taxon>
        <taxon>Hyphomicrobiales</taxon>
        <taxon>Stappiaceae</taxon>
        <taxon>Roseibium</taxon>
    </lineage>
</organism>
<proteinExistence type="predicted"/>
<feature type="compositionally biased region" description="Basic and acidic residues" evidence="3">
    <location>
        <begin position="43"/>
        <end position="64"/>
    </location>
</feature>
<feature type="region of interest" description="Disordered" evidence="3">
    <location>
        <begin position="293"/>
        <end position="333"/>
    </location>
</feature>
<dbReference type="InterPro" id="IPR011992">
    <property type="entry name" value="EF-hand-dom_pair"/>
</dbReference>
<dbReference type="EMBL" id="VLLF01000001">
    <property type="protein sequence ID" value="TWI93397.1"/>
    <property type="molecule type" value="Genomic_DNA"/>
</dbReference>
<dbReference type="Gene3D" id="1.10.238.10">
    <property type="entry name" value="EF-hand"/>
    <property type="match status" value="4"/>
</dbReference>
<evidence type="ECO:0000259" key="5">
    <source>
        <dbReference type="PROSITE" id="PS50222"/>
    </source>
</evidence>
<keyword evidence="4" id="KW-0732">Signal</keyword>
<keyword evidence="2" id="KW-0677">Repeat</keyword>
<evidence type="ECO:0000313" key="7">
    <source>
        <dbReference type="Proteomes" id="UP000320593"/>
    </source>
</evidence>
<evidence type="ECO:0000256" key="3">
    <source>
        <dbReference type="SAM" id="MobiDB-lite"/>
    </source>
</evidence>
<feature type="region of interest" description="Disordered" evidence="3">
    <location>
        <begin position="162"/>
        <end position="200"/>
    </location>
</feature>
<accession>A0A562TIA2</accession>
<feature type="compositionally biased region" description="Basic residues" evidence="3">
    <location>
        <begin position="189"/>
        <end position="198"/>
    </location>
</feature>
<evidence type="ECO:0000256" key="2">
    <source>
        <dbReference type="ARBA" id="ARBA00022737"/>
    </source>
</evidence>
<feature type="domain" description="EF-hand" evidence="5">
    <location>
        <begin position="121"/>
        <end position="156"/>
    </location>
</feature>
<dbReference type="CDD" id="cd00051">
    <property type="entry name" value="EFh"/>
    <property type="match status" value="1"/>
</dbReference>
<protein>
    <submittedName>
        <fullName evidence="6">Ca2+-binding EF-hand superfamily protein</fullName>
    </submittedName>
</protein>
<keyword evidence="1" id="KW-0479">Metal-binding</keyword>
<dbReference type="OrthoDB" id="5470953at2"/>
<evidence type="ECO:0000256" key="1">
    <source>
        <dbReference type="ARBA" id="ARBA00022723"/>
    </source>
</evidence>
<gene>
    <name evidence="6" type="ORF">JM93_00954</name>
</gene>
<dbReference type="SMART" id="SM00054">
    <property type="entry name" value="EFh"/>
    <property type="match status" value="4"/>
</dbReference>
<dbReference type="InterPro" id="IPR018247">
    <property type="entry name" value="EF_Hand_1_Ca_BS"/>
</dbReference>
<evidence type="ECO:0000313" key="6">
    <source>
        <dbReference type="EMBL" id="TWI93397.1"/>
    </source>
</evidence>
<feature type="chain" id="PRO_5022082820" evidence="4">
    <location>
        <begin position="23"/>
        <end position="333"/>
    </location>
</feature>
<keyword evidence="7" id="KW-1185">Reference proteome</keyword>
<dbReference type="Proteomes" id="UP000320593">
    <property type="component" value="Unassembled WGS sequence"/>
</dbReference>
<feature type="domain" description="EF-hand" evidence="5">
    <location>
        <begin position="254"/>
        <end position="289"/>
    </location>
</feature>
<name>A0A562TIA2_9HYPH</name>
<evidence type="ECO:0000256" key="4">
    <source>
        <dbReference type="SAM" id="SignalP"/>
    </source>
</evidence>
<feature type="compositionally biased region" description="Basic and acidic residues" evidence="3">
    <location>
        <begin position="162"/>
        <end position="174"/>
    </location>
</feature>
<dbReference type="InterPro" id="IPR028846">
    <property type="entry name" value="Recoverin"/>
</dbReference>
<dbReference type="AlphaFoldDB" id="A0A562TIA2"/>
<dbReference type="PROSITE" id="PS00018">
    <property type="entry name" value="EF_HAND_1"/>
    <property type="match status" value="3"/>
</dbReference>
<dbReference type="Pfam" id="PF13202">
    <property type="entry name" value="EF-hand_5"/>
    <property type="match status" value="5"/>
</dbReference>
<feature type="compositionally biased region" description="Basic residues" evidence="3">
    <location>
        <begin position="306"/>
        <end position="333"/>
    </location>
</feature>
<comment type="caution">
    <text evidence="6">The sequence shown here is derived from an EMBL/GenBank/DDBJ whole genome shotgun (WGS) entry which is preliminary data.</text>
</comment>